<accession>A0A497ELB5</accession>
<evidence type="ECO:0008006" key="4">
    <source>
        <dbReference type="Google" id="ProtNLM"/>
    </source>
</evidence>
<evidence type="ECO:0000313" key="3">
    <source>
        <dbReference type="Proteomes" id="UP000278475"/>
    </source>
</evidence>
<name>A0A497ELB5_9CREN</name>
<protein>
    <recommendedName>
        <fullName evidence="4">V-type ATP synthase subunit I</fullName>
    </recommendedName>
</protein>
<keyword evidence="1" id="KW-0175">Coiled coil</keyword>
<gene>
    <name evidence="2" type="ORF">DRJ31_08015</name>
</gene>
<comment type="caution">
    <text evidence="2">The sequence shown here is derived from an EMBL/GenBank/DDBJ whole genome shotgun (WGS) entry which is preliminary data.</text>
</comment>
<reference evidence="2 3" key="1">
    <citation type="submission" date="2018-06" db="EMBL/GenBank/DDBJ databases">
        <title>Extensive metabolic versatility and redundancy in microbially diverse, dynamic hydrothermal sediments.</title>
        <authorList>
            <person name="Dombrowski N."/>
            <person name="Teske A."/>
            <person name="Baker B.J."/>
        </authorList>
    </citation>
    <scope>NUCLEOTIDE SEQUENCE [LARGE SCALE GENOMIC DNA]</scope>
    <source>
        <strain evidence="2">B66_G16</strain>
    </source>
</reference>
<dbReference type="Gene3D" id="1.20.1460.20">
    <property type="match status" value="1"/>
</dbReference>
<organism evidence="2 3">
    <name type="scientific">Thermoproteota archaeon</name>
    <dbReference type="NCBI Taxonomy" id="2056631"/>
    <lineage>
        <taxon>Archaea</taxon>
        <taxon>Thermoproteota</taxon>
    </lineage>
</organism>
<evidence type="ECO:0000256" key="1">
    <source>
        <dbReference type="SAM" id="Coils"/>
    </source>
</evidence>
<dbReference type="AlphaFoldDB" id="A0A497ELB5"/>
<dbReference type="Proteomes" id="UP000278475">
    <property type="component" value="Unassembled WGS sequence"/>
</dbReference>
<feature type="non-terminal residue" evidence="2">
    <location>
        <position position="288"/>
    </location>
</feature>
<sequence>MLKAIPMVKAYIIAPRNLEDRVLEEIGKLGLMQLESGLPIRELERAKTAEICDRYMKLLDRIEKILEILPKEEVKKPFFEKLKEAFSPPSRPKVKPIEQADLFAVEKRINEISERIDKLLAERERIFSEIEPLISLRRRIMFVKQMRLSLDQIGTFTHIFVKIGLIHTKLLPNLRKYVVGTKITYTHKPVKKMQELLLVVGPREEKEYIEEALTLLNFEEFTFPEDLPSNPDEALSIVDSKISEKRDRLNKIDSQLRELCLSVRNEAPRILPTVFRVLTFERARSNVN</sequence>
<dbReference type="Gene3D" id="3.30.70.2170">
    <property type="match status" value="1"/>
</dbReference>
<dbReference type="Gene3D" id="3.30.70.2750">
    <property type="match status" value="1"/>
</dbReference>
<proteinExistence type="predicted"/>
<dbReference type="EMBL" id="QMQV01000094">
    <property type="protein sequence ID" value="RLE48012.1"/>
    <property type="molecule type" value="Genomic_DNA"/>
</dbReference>
<evidence type="ECO:0000313" key="2">
    <source>
        <dbReference type="EMBL" id="RLE48012.1"/>
    </source>
</evidence>
<feature type="coiled-coil region" evidence="1">
    <location>
        <begin position="102"/>
        <end position="129"/>
    </location>
</feature>